<proteinExistence type="predicted"/>
<dbReference type="PANTHER" id="PTHR44936:SF10">
    <property type="entry name" value="SENSOR PROTEIN RSTB"/>
    <property type="match status" value="1"/>
</dbReference>
<comment type="catalytic activity">
    <reaction evidence="1">
        <text>ATP + protein L-histidine = ADP + protein N-phospho-L-histidine.</text>
        <dbReference type="EC" id="2.7.13.3"/>
    </reaction>
</comment>
<evidence type="ECO:0000256" key="7">
    <source>
        <dbReference type="ARBA" id="ARBA00022777"/>
    </source>
</evidence>
<dbReference type="EC" id="2.7.13.3" evidence="3"/>
<feature type="region of interest" description="Disordered" evidence="9">
    <location>
        <begin position="228"/>
        <end position="259"/>
    </location>
</feature>
<gene>
    <name evidence="11" type="ORF">K4A83_21845</name>
</gene>
<dbReference type="Gene3D" id="1.10.287.130">
    <property type="match status" value="1"/>
</dbReference>
<evidence type="ECO:0000256" key="4">
    <source>
        <dbReference type="ARBA" id="ARBA00022475"/>
    </source>
</evidence>
<dbReference type="Pfam" id="PF00512">
    <property type="entry name" value="HisKA"/>
    <property type="match status" value="1"/>
</dbReference>
<keyword evidence="5" id="KW-0808">Transferase</keyword>
<evidence type="ECO:0000256" key="6">
    <source>
        <dbReference type="ARBA" id="ARBA00022741"/>
    </source>
</evidence>
<dbReference type="SMART" id="SM00388">
    <property type="entry name" value="HisKA"/>
    <property type="match status" value="1"/>
</dbReference>
<evidence type="ECO:0000256" key="9">
    <source>
        <dbReference type="SAM" id="MobiDB-lite"/>
    </source>
</evidence>
<dbReference type="Proteomes" id="UP001526426">
    <property type="component" value="Unassembled WGS sequence"/>
</dbReference>
<protein>
    <recommendedName>
        <fullName evidence="3">histidine kinase</fullName>
        <ecNumber evidence="3">2.7.13.3</ecNumber>
    </recommendedName>
</protein>
<reference evidence="11 12" key="1">
    <citation type="submission" date="2021-08" db="EMBL/GenBank/DDBJ databases">
        <title>Draft genome sequence of Spirulina subsalsa with high tolerance to salinity and hype-accumulation of phycocyanin.</title>
        <authorList>
            <person name="Pei H."/>
            <person name="Jiang L."/>
        </authorList>
    </citation>
    <scope>NUCLEOTIDE SEQUENCE [LARGE SCALE GENOMIC DNA]</scope>
    <source>
        <strain evidence="11 12">FACHB-351</strain>
    </source>
</reference>
<dbReference type="Gene3D" id="3.30.565.10">
    <property type="entry name" value="Histidine kinase-like ATPase, C-terminal domain"/>
    <property type="match status" value="1"/>
</dbReference>
<evidence type="ECO:0000313" key="12">
    <source>
        <dbReference type="Proteomes" id="UP001526426"/>
    </source>
</evidence>
<evidence type="ECO:0000256" key="5">
    <source>
        <dbReference type="ARBA" id="ARBA00022679"/>
    </source>
</evidence>
<dbReference type="CDD" id="cd00082">
    <property type="entry name" value="HisKA"/>
    <property type="match status" value="1"/>
</dbReference>
<evidence type="ECO:0000256" key="2">
    <source>
        <dbReference type="ARBA" id="ARBA00004651"/>
    </source>
</evidence>
<keyword evidence="4" id="KW-1003">Cell membrane</keyword>
<dbReference type="InterPro" id="IPR003661">
    <property type="entry name" value="HisK_dim/P_dom"/>
</dbReference>
<dbReference type="GO" id="GO:0016301">
    <property type="term" value="F:kinase activity"/>
    <property type="evidence" value="ECO:0007669"/>
    <property type="project" value="UniProtKB-KW"/>
</dbReference>
<dbReference type="InterPro" id="IPR005467">
    <property type="entry name" value="His_kinase_dom"/>
</dbReference>
<dbReference type="SUPFAM" id="SSF55874">
    <property type="entry name" value="ATPase domain of HSP90 chaperone/DNA topoisomerase II/histidine kinase"/>
    <property type="match status" value="1"/>
</dbReference>
<keyword evidence="12" id="KW-1185">Reference proteome</keyword>
<evidence type="ECO:0000313" key="11">
    <source>
        <dbReference type="EMBL" id="MCW6038883.1"/>
    </source>
</evidence>
<evidence type="ECO:0000256" key="8">
    <source>
        <dbReference type="ARBA" id="ARBA00022840"/>
    </source>
</evidence>
<name>A0ABT3LBK1_9CYAN</name>
<keyword evidence="7 11" id="KW-0418">Kinase</keyword>
<dbReference type="EMBL" id="JAIHOM010000199">
    <property type="protein sequence ID" value="MCW6038883.1"/>
    <property type="molecule type" value="Genomic_DNA"/>
</dbReference>
<dbReference type="SUPFAM" id="SSF47384">
    <property type="entry name" value="Homodimeric domain of signal transducing histidine kinase"/>
    <property type="match status" value="1"/>
</dbReference>
<dbReference type="RefSeq" id="WP_265266825.1">
    <property type="nucleotide sequence ID" value="NZ_JAIHOM010000199.1"/>
</dbReference>
<evidence type="ECO:0000259" key="10">
    <source>
        <dbReference type="PROSITE" id="PS50109"/>
    </source>
</evidence>
<keyword evidence="8" id="KW-0067">ATP-binding</keyword>
<organism evidence="11 12">
    <name type="scientific">Spirulina subsalsa FACHB-351</name>
    <dbReference type="NCBI Taxonomy" id="234711"/>
    <lineage>
        <taxon>Bacteria</taxon>
        <taxon>Bacillati</taxon>
        <taxon>Cyanobacteriota</taxon>
        <taxon>Cyanophyceae</taxon>
        <taxon>Spirulinales</taxon>
        <taxon>Spirulinaceae</taxon>
        <taxon>Spirulina</taxon>
    </lineage>
</organism>
<accession>A0ABT3LBK1</accession>
<evidence type="ECO:0000256" key="1">
    <source>
        <dbReference type="ARBA" id="ARBA00000085"/>
    </source>
</evidence>
<sequence>MVLSNWVLPTLYQVLTTHHPDHAIPRGGKPSGGSVLKAEAEWYGAIAALHQILLNLTETSPHDCVGVVLSGCAPVVSDSHLLSRLQTGIFTPKAFQDLASHQFQLPAAPGDVASVVLPTLVEYSLLPTDPLVDEQFCLVLTAEFGLVLALGETPSGDSHFQFSFDPHVVHQAWQALRSRLLLTSPQHIQPLDTLVGNFIPPIPDYRLVTQFSHHLLQHLPDFSALAQRCPSANTERSESKPSLDLPQPPPDIPASPSRGQGISELEILQALTHEVRTPLTTIRMLTRLLLKKRKHLGEEVTKRLEVIDQECTEQINRMELIFRAAELETQPPNPNHFHLIPISLHQVIEQNIPQWQKQAKRRNVQLEVLLPEQLPTVITNPSMLDQALSGLMECFTRTLPTGGQLRVKVTTAGHQLKLQLVSENVSFTSSLKSMGQLLMFQPETGSISLNLDVTKNLFQALGGKLTVRQRPQQGEVLTIFLPLGGAVRSYL</sequence>
<comment type="caution">
    <text evidence="11">The sequence shown here is derived from an EMBL/GenBank/DDBJ whole genome shotgun (WGS) entry which is preliminary data.</text>
</comment>
<dbReference type="PANTHER" id="PTHR44936">
    <property type="entry name" value="SENSOR PROTEIN CREC"/>
    <property type="match status" value="1"/>
</dbReference>
<keyword evidence="4" id="KW-0472">Membrane</keyword>
<dbReference type="InterPro" id="IPR050980">
    <property type="entry name" value="2C_sensor_his_kinase"/>
</dbReference>
<evidence type="ECO:0000256" key="3">
    <source>
        <dbReference type="ARBA" id="ARBA00012438"/>
    </source>
</evidence>
<feature type="domain" description="Histidine kinase" evidence="10">
    <location>
        <begin position="270"/>
        <end position="485"/>
    </location>
</feature>
<dbReference type="InterPro" id="IPR036890">
    <property type="entry name" value="HATPase_C_sf"/>
</dbReference>
<dbReference type="PROSITE" id="PS50109">
    <property type="entry name" value="HIS_KIN"/>
    <property type="match status" value="1"/>
</dbReference>
<keyword evidence="6" id="KW-0547">Nucleotide-binding</keyword>
<comment type="subcellular location">
    <subcellularLocation>
        <location evidence="2">Cell membrane</location>
        <topology evidence="2">Multi-pass membrane protein</topology>
    </subcellularLocation>
</comment>
<dbReference type="InterPro" id="IPR036097">
    <property type="entry name" value="HisK_dim/P_sf"/>
</dbReference>